<dbReference type="Pfam" id="PF08280">
    <property type="entry name" value="HTH_Mga"/>
    <property type="match status" value="1"/>
</dbReference>
<evidence type="ECO:0000256" key="1">
    <source>
        <dbReference type="ARBA" id="ARBA00023015"/>
    </source>
</evidence>
<dbReference type="Pfam" id="PF05043">
    <property type="entry name" value="Mga"/>
    <property type="match status" value="1"/>
</dbReference>
<sequence length="486" mass="58649">MERLIQNTMIRRVRLLDILIHSNQWVPIKELTKRLNCSQQTLLSDCDYFENEWLDYVVIEISKKLGIRIYMHKNHSVSELYKKMMKNSSDLSLLESFFFYPNRDTSFHTKRLYISESSLYRSYKKLNLVLSDRNMDITHNQDKYVLVGENELQIRLFLILYFCEAYEESEWPFPINKYFIYELTNDAIKIFPFKVTLDSIKFLMYSMAISIIREEQGFTFSVNHNFEKTSDKNRIIFEKIKEILHSKYPKINYEKFCQSIFWWNYILVDYEEKSTIETLSNKYIELLCSSLNIRIAEKNRVALSNWIQFIYVRHRIYPFQEYIIHNRFAQSCVSIRKNYPVYTQEVKDILISLEKQTQFPWYSDYYEELVHETFFHWNELYKQLDKKYSKLVVVVYSDLGEEHEIFLAYLLNNKFPDRVDVHCARKVKLSNVHQCEITCDLCISNYTLKNVDPQNFLVVEDIPSTKNWIDISYCINQKVTIKASRK</sequence>
<dbReference type="Proteomes" id="UP000067523">
    <property type="component" value="Chromosome"/>
</dbReference>
<dbReference type="InterPro" id="IPR007737">
    <property type="entry name" value="Mga_HTH"/>
</dbReference>
<dbReference type="RefSeq" id="WP_208929556.1">
    <property type="nucleotide sequence ID" value="NZ_CP013655.1"/>
</dbReference>
<dbReference type="KEGG" id="erx:ATZ35_03740"/>
<keyword evidence="1" id="KW-0805">Transcription regulation</keyword>
<evidence type="ECO:0000313" key="6">
    <source>
        <dbReference type="Proteomes" id="UP000067523"/>
    </source>
</evidence>
<dbReference type="STRING" id="118060.ATZ35_03740"/>
<dbReference type="PANTHER" id="PTHR30185:SF18">
    <property type="entry name" value="TRANSCRIPTIONAL REGULATOR MTLR"/>
    <property type="match status" value="1"/>
</dbReference>
<accession>A0A0U2XC13</accession>
<evidence type="ECO:0000256" key="2">
    <source>
        <dbReference type="ARBA" id="ARBA00023163"/>
    </source>
</evidence>
<evidence type="ECO:0000259" key="3">
    <source>
        <dbReference type="Pfam" id="PF05043"/>
    </source>
</evidence>
<protein>
    <recommendedName>
        <fullName evidence="7">Mga helix-turn-helix domain-containing protein</fullName>
    </recommendedName>
</protein>
<organism evidence="5 6">
    <name type="scientific">Enterococcus rotai</name>
    <dbReference type="NCBI Taxonomy" id="118060"/>
    <lineage>
        <taxon>Bacteria</taxon>
        <taxon>Bacillati</taxon>
        <taxon>Bacillota</taxon>
        <taxon>Bacilli</taxon>
        <taxon>Lactobacillales</taxon>
        <taxon>Enterococcaceae</taxon>
        <taxon>Enterococcus</taxon>
    </lineage>
</organism>
<proteinExistence type="predicted"/>
<evidence type="ECO:0008006" key="7">
    <source>
        <dbReference type="Google" id="ProtNLM"/>
    </source>
</evidence>
<gene>
    <name evidence="5" type="ORF">ATZ35_03740</name>
</gene>
<evidence type="ECO:0000313" key="5">
    <source>
        <dbReference type="EMBL" id="ALS36305.1"/>
    </source>
</evidence>
<dbReference type="AlphaFoldDB" id="A0A0U2XC13"/>
<dbReference type="EMBL" id="CP013655">
    <property type="protein sequence ID" value="ALS36305.1"/>
    <property type="molecule type" value="Genomic_DNA"/>
</dbReference>
<evidence type="ECO:0000259" key="4">
    <source>
        <dbReference type="Pfam" id="PF08280"/>
    </source>
</evidence>
<dbReference type="PANTHER" id="PTHR30185">
    <property type="entry name" value="CRYPTIC BETA-GLUCOSIDE BGL OPERON ANTITERMINATOR"/>
    <property type="match status" value="1"/>
</dbReference>
<reference evidence="6" key="1">
    <citation type="submission" date="2015-12" db="EMBL/GenBank/DDBJ databases">
        <authorList>
            <person name="Lauer A."/>
            <person name="Humrighouse B."/>
            <person name="Loparev V."/>
            <person name="Shewmaker P.L."/>
            <person name="Whitney A.M."/>
            <person name="McLaughlin R.W."/>
        </authorList>
    </citation>
    <scope>NUCLEOTIDE SEQUENCE [LARGE SCALE GENOMIC DNA]</scope>
    <source>
        <strain evidence="6">LMG 26678</strain>
    </source>
</reference>
<dbReference type="InterPro" id="IPR050661">
    <property type="entry name" value="BglG_antiterminators"/>
</dbReference>
<feature type="domain" description="Mga helix-turn-helix" evidence="3">
    <location>
        <begin position="74"/>
        <end position="162"/>
    </location>
</feature>
<name>A0A0U2XC13_9ENTE</name>
<dbReference type="InterPro" id="IPR013199">
    <property type="entry name" value="HTH_Mga_DNA-bd_dom"/>
</dbReference>
<keyword evidence="6" id="KW-1185">Reference proteome</keyword>
<feature type="domain" description="M protein trans-acting positive regulator (MGA) HTH" evidence="4">
    <location>
        <begin position="11"/>
        <end position="63"/>
    </location>
</feature>
<keyword evidence="2" id="KW-0804">Transcription</keyword>